<name>A0A6J6B2N6_9ZZZZ</name>
<evidence type="ECO:0000256" key="2">
    <source>
        <dbReference type="ARBA" id="ARBA00022679"/>
    </source>
</evidence>
<dbReference type="NCBIfam" id="TIGR04382">
    <property type="entry name" value="myo_inos_iolC_N"/>
    <property type="match status" value="1"/>
</dbReference>
<dbReference type="PANTHER" id="PTHR43085:SF49">
    <property type="entry name" value="5-DEHYDRO-2-DEOXYGLUCONOKINASE"/>
    <property type="match status" value="1"/>
</dbReference>
<feature type="domain" description="Carbohydrate kinase PfkB" evidence="6">
    <location>
        <begin position="6"/>
        <end position="302"/>
    </location>
</feature>
<dbReference type="EMBL" id="CAEZSG010000026">
    <property type="protein sequence ID" value="CAB4533241.1"/>
    <property type="molecule type" value="Genomic_DNA"/>
</dbReference>
<dbReference type="Gene3D" id="3.40.1190.20">
    <property type="match status" value="1"/>
</dbReference>
<sequence length="314" mass="32754">METVDVLSVGRISVDLYSMEPNIGFDGQQNFQKSVGGSPTNVAVAAAQLGLRVALATKVGDDAFGDYVKGRLEGWGVGTAFVGTVNGAQTPLAFAALTPPESPTVIFYRGPAAPDTTLTTADVPTDVVRRCRILWISQASLAQGSTAETCLEWMSLRSRDDHTILDLDYRPSLWASPADARAMAERAISLATVVVGNREECAIAVGTDEPDAAADTLLAAGVRLAIIKLGADGVLLATATERVRIPAMPIDVVCGLGAGDAFGGSLCYGLLHEWDLDRIGRFASAAGALVSTRLTCADAMPTVNELAELMGEAA</sequence>
<dbReference type="Pfam" id="PF00294">
    <property type="entry name" value="PfkB"/>
    <property type="match status" value="1"/>
</dbReference>
<keyword evidence="5" id="KW-0067">ATP-binding</keyword>
<evidence type="ECO:0000256" key="3">
    <source>
        <dbReference type="ARBA" id="ARBA00022741"/>
    </source>
</evidence>
<reference evidence="7" key="1">
    <citation type="submission" date="2020-05" db="EMBL/GenBank/DDBJ databases">
        <authorList>
            <person name="Chiriac C."/>
            <person name="Salcher M."/>
            <person name="Ghai R."/>
            <person name="Kavagutti S V."/>
        </authorList>
    </citation>
    <scope>NUCLEOTIDE SEQUENCE</scope>
</reference>
<evidence type="ECO:0000256" key="1">
    <source>
        <dbReference type="ARBA" id="ARBA00010688"/>
    </source>
</evidence>
<dbReference type="InterPro" id="IPR023314">
    <property type="entry name" value="Myo_inos_IolC-like_sf"/>
</dbReference>
<evidence type="ECO:0000259" key="6">
    <source>
        <dbReference type="Pfam" id="PF00294"/>
    </source>
</evidence>
<keyword evidence="3" id="KW-0547">Nucleotide-binding</keyword>
<protein>
    <submittedName>
        <fullName evidence="7">Unannotated protein</fullName>
    </submittedName>
</protein>
<dbReference type="GO" id="GO:0005524">
    <property type="term" value="F:ATP binding"/>
    <property type="evidence" value="ECO:0007669"/>
    <property type="project" value="UniProtKB-KW"/>
</dbReference>
<evidence type="ECO:0000256" key="4">
    <source>
        <dbReference type="ARBA" id="ARBA00022777"/>
    </source>
</evidence>
<organism evidence="7">
    <name type="scientific">freshwater metagenome</name>
    <dbReference type="NCBI Taxonomy" id="449393"/>
    <lineage>
        <taxon>unclassified sequences</taxon>
        <taxon>metagenomes</taxon>
        <taxon>ecological metagenomes</taxon>
    </lineage>
</organism>
<keyword evidence="2" id="KW-0808">Transferase</keyword>
<dbReference type="AlphaFoldDB" id="A0A6J6B2N6"/>
<accession>A0A6J6B2N6</accession>
<proteinExistence type="inferred from homology"/>
<dbReference type="InterPro" id="IPR029056">
    <property type="entry name" value="Ribokinase-like"/>
</dbReference>
<evidence type="ECO:0000313" key="7">
    <source>
        <dbReference type="EMBL" id="CAB4533241.1"/>
    </source>
</evidence>
<dbReference type="CDD" id="cd01166">
    <property type="entry name" value="KdgK"/>
    <property type="match status" value="1"/>
</dbReference>
<dbReference type="InterPro" id="IPR030830">
    <property type="entry name" value="Myo_inos_IolC"/>
</dbReference>
<dbReference type="InterPro" id="IPR050306">
    <property type="entry name" value="PfkB_Carbo_kinase"/>
</dbReference>
<dbReference type="InterPro" id="IPR011611">
    <property type="entry name" value="PfkB_dom"/>
</dbReference>
<dbReference type="SUPFAM" id="SSF53613">
    <property type="entry name" value="Ribokinase-like"/>
    <property type="match status" value="1"/>
</dbReference>
<keyword evidence="4" id="KW-0418">Kinase</keyword>
<dbReference type="GO" id="GO:0016301">
    <property type="term" value="F:kinase activity"/>
    <property type="evidence" value="ECO:0007669"/>
    <property type="project" value="UniProtKB-KW"/>
</dbReference>
<comment type="similarity">
    <text evidence="1">Belongs to the carbohydrate kinase PfkB family.</text>
</comment>
<gene>
    <name evidence="7" type="ORF">UFOPK1413_00279</name>
</gene>
<dbReference type="PANTHER" id="PTHR43085">
    <property type="entry name" value="HEXOKINASE FAMILY MEMBER"/>
    <property type="match status" value="1"/>
</dbReference>
<evidence type="ECO:0000256" key="5">
    <source>
        <dbReference type="ARBA" id="ARBA00022840"/>
    </source>
</evidence>
<dbReference type="Gene3D" id="2.20.150.10">
    <property type="entry name" value="putative 5-dehydro-2- deoxygluconokinase"/>
    <property type="match status" value="1"/>
</dbReference>